<dbReference type="Gene3D" id="3.30.70.1450">
    <property type="entry name" value="Regulator of K+ conductance, C-terminal domain"/>
    <property type="match status" value="1"/>
</dbReference>
<protein>
    <submittedName>
        <fullName evidence="3">Potassium transporter TrkA</fullName>
    </submittedName>
</protein>
<dbReference type="SUPFAM" id="SSF116726">
    <property type="entry name" value="TrkA C-terminal domain-like"/>
    <property type="match status" value="1"/>
</dbReference>
<dbReference type="InterPro" id="IPR050721">
    <property type="entry name" value="Trk_Ktr_HKT_K-transport"/>
</dbReference>
<organism evidence="3 4">
    <name type="scientific">Tistrella bauzanensis</name>
    <dbReference type="NCBI Taxonomy" id="657419"/>
    <lineage>
        <taxon>Bacteria</taxon>
        <taxon>Pseudomonadati</taxon>
        <taxon>Pseudomonadota</taxon>
        <taxon>Alphaproteobacteria</taxon>
        <taxon>Geminicoccales</taxon>
        <taxon>Geminicoccaceae</taxon>
        <taxon>Tistrella</taxon>
    </lineage>
</organism>
<dbReference type="PANTHER" id="PTHR43833:SF7">
    <property type="entry name" value="KTR SYSTEM POTASSIUM UPTAKE PROTEIN C"/>
    <property type="match status" value="1"/>
</dbReference>
<dbReference type="InterPro" id="IPR006037">
    <property type="entry name" value="RCK_C"/>
</dbReference>
<feature type="domain" description="RCK N-terminal" evidence="1">
    <location>
        <begin position="4"/>
        <end position="121"/>
    </location>
</feature>
<evidence type="ECO:0000313" key="3">
    <source>
        <dbReference type="EMBL" id="GGB56301.1"/>
    </source>
</evidence>
<dbReference type="RefSeq" id="WP_188581485.1">
    <property type="nucleotide sequence ID" value="NZ_BMDZ01000065.1"/>
</dbReference>
<proteinExistence type="predicted"/>
<keyword evidence="4" id="KW-1185">Reference proteome</keyword>
<dbReference type="InterPro" id="IPR036291">
    <property type="entry name" value="NAD(P)-bd_dom_sf"/>
</dbReference>
<dbReference type="SUPFAM" id="SSF51735">
    <property type="entry name" value="NAD(P)-binding Rossmann-fold domains"/>
    <property type="match status" value="1"/>
</dbReference>
<dbReference type="Pfam" id="PF02254">
    <property type="entry name" value="TrkA_N"/>
    <property type="match status" value="1"/>
</dbReference>
<evidence type="ECO:0000313" key="4">
    <source>
        <dbReference type="Proteomes" id="UP000603352"/>
    </source>
</evidence>
<comment type="caution">
    <text evidence="3">The sequence shown here is derived from an EMBL/GenBank/DDBJ whole genome shotgun (WGS) entry which is preliminary data.</text>
</comment>
<dbReference type="PANTHER" id="PTHR43833">
    <property type="entry name" value="POTASSIUM CHANNEL PROTEIN 2-RELATED-RELATED"/>
    <property type="match status" value="1"/>
</dbReference>
<reference evidence="4" key="1">
    <citation type="journal article" date="2019" name="Int. J. Syst. Evol. Microbiol.">
        <title>The Global Catalogue of Microorganisms (GCM) 10K type strain sequencing project: providing services to taxonomists for standard genome sequencing and annotation.</title>
        <authorList>
            <consortium name="The Broad Institute Genomics Platform"/>
            <consortium name="The Broad Institute Genome Sequencing Center for Infectious Disease"/>
            <person name="Wu L."/>
            <person name="Ma J."/>
        </authorList>
    </citation>
    <scope>NUCLEOTIDE SEQUENCE [LARGE SCALE GENOMIC DNA]</scope>
    <source>
        <strain evidence="4">CGMCC 1.10188</strain>
    </source>
</reference>
<accession>A0ABQ1J189</accession>
<sequence>MAAKKQFMVIGLGSFGATVAGELVRLGHAVLGIDTDRRPVDALADVLTHAVVADGTDEKVLQELGADSFDTCVVAIGGNIEASSLVTLHLKALGAKKVWAQAATAAHKTILTKIGADRVLIPEIEVGINIAQSLIYQGIMDYMALGDDSFVVEYRVAERFDTVAIEDLLGAHADAVRLLAVKRGRDFLDQPLAGLALVKGDRLVLLGPREALEAVAAHL</sequence>
<dbReference type="Gene3D" id="3.40.50.720">
    <property type="entry name" value="NAD(P)-binding Rossmann-like Domain"/>
    <property type="match status" value="1"/>
</dbReference>
<dbReference type="InterPro" id="IPR003148">
    <property type="entry name" value="RCK_N"/>
</dbReference>
<dbReference type="PROSITE" id="PS51201">
    <property type="entry name" value="RCK_N"/>
    <property type="match status" value="1"/>
</dbReference>
<gene>
    <name evidence="3" type="primary">trkA</name>
    <name evidence="3" type="ORF">GCM10011505_41530</name>
</gene>
<evidence type="ECO:0000259" key="1">
    <source>
        <dbReference type="PROSITE" id="PS51201"/>
    </source>
</evidence>
<dbReference type="Proteomes" id="UP000603352">
    <property type="component" value="Unassembled WGS sequence"/>
</dbReference>
<dbReference type="InterPro" id="IPR036721">
    <property type="entry name" value="RCK_C_sf"/>
</dbReference>
<dbReference type="PROSITE" id="PS51202">
    <property type="entry name" value="RCK_C"/>
    <property type="match status" value="1"/>
</dbReference>
<name>A0ABQ1J189_9PROT</name>
<feature type="domain" description="RCK C-terminal" evidence="2">
    <location>
        <begin position="137"/>
        <end position="219"/>
    </location>
</feature>
<evidence type="ECO:0000259" key="2">
    <source>
        <dbReference type="PROSITE" id="PS51202"/>
    </source>
</evidence>
<dbReference type="EMBL" id="BMDZ01000065">
    <property type="protein sequence ID" value="GGB56301.1"/>
    <property type="molecule type" value="Genomic_DNA"/>
</dbReference>